<dbReference type="Pfam" id="PF00206">
    <property type="entry name" value="Lyase_1"/>
    <property type="match status" value="1"/>
</dbReference>
<dbReference type="InterPro" id="IPR024083">
    <property type="entry name" value="Fumarase/histidase_N"/>
</dbReference>
<dbReference type="InterPro" id="IPR008948">
    <property type="entry name" value="L-Aspartase-like"/>
</dbReference>
<dbReference type="Pfam" id="PF10415">
    <property type="entry name" value="FumaraseC_C"/>
    <property type="match status" value="1"/>
</dbReference>
<dbReference type="GO" id="GO:0008797">
    <property type="term" value="F:aspartate ammonia-lyase activity"/>
    <property type="evidence" value="ECO:0007669"/>
    <property type="project" value="TreeGrafter"/>
</dbReference>
<evidence type="ECO:0000313" key="5">
    <source>
        <dbReference type="Proteomes" id="UP000182635"/>
    </source>
</evidence>
<evidence type="ECO:0000256" key="1">
    <source>
        <dbReference type="ARBA" id="ARBA00023239"/>
    </source>
</evidence>
<dbReference type="PANTHER" id="PTHR42696">
    <property type="entry name" value="ASPARTATE AMMONIA-LYASE"/>
    <property type="match status" value="1"/>
</dbReference>
<dbReference type="Gene3D" id="1.20.200.10">
    <property type="entry name" value="Fumarase/aspartase (Central domain)"/>
    <property type="match status" value="1"/>
</dbReference>
<dbReference type="PROSITE" id="PS00163">
    <property type="entry name" value="FUMARATE_LYASES"/>
    <property type="match status" value="1"/>
</dbReference>
<dbReference type="InterPro" id="IPR051546">
    <property type="entry name" value="Aspartate_Ammonia-Lyase"/>
</dbReference>
<gene>
    <name evidence="4" type="ORF">SAMN02910432_00860</name>
</gene>
<dbReference type="PANTHER" id="PTHR42696:SF2">
    <property type="entry name" value="ASPARTATE AMMONIA-LYASE"/>
    <property type="match status" value="1"/>
</dbReference>
<reference evidence="5" key="1">
    <citation type="submission" date="2016-10" db="EMBL/GenBank/DDBJ databases">
        <authorList>
            <person name="Varghese N."/>
            <person name="Submissions S."/>
        </authorList>
    </citation>
    <scope>NUCLEOTIDE SEQUENCE [LARGE SCALE GENOMIC DNA]</scope>
    <source>
        <strain evidence="5">DSM 20403</strain>
    </source>
</reference>
<feature type="domain" description="Fumarate lyase N-terminal" evidence="2">
    <location>
        <begin position="14"/>
        <end position="340"/>
    </location>
</feature>
<dbReference type="EMBL" id="FOPI01000011">
    <property type="protein sequence ID" value="SFG32070.1"/>
    <property type="molecule type" value="Genomic_DNA"/>
</dbReference>
<dbReference type="PRINTS" id="PR00149">
    <property type="entry name" value="FUMRATELYASE"/>
</dbReference>
<dbReference type="InterPro" id="IPR000362">
    <property type="entry name" value="Fumarate_lyase_fam"/>
</dbReference>
<dbReference type="InterPro" id="IPR018951">
    <property type="entry name" value="Fumarase_C_C"/>
</dbReference>
<protein>
    <submittedName>
        <fullName evidence="4">Aspartate ammonia-lyase</fullName>
    </submittedName>
</protein>
<evidence type="ECO:0000259" key="3">
    <source>
        <dbReference type="Pfam" id="PF10415"/>
    </source>
</evidence>
<feature type="domain" description="Fumarase C C-terminal" evidence="3">
    <location>
        <begin position="406"/>
        <end position="458"/>
    </location>
</feature>
<sequence>MRIESDSLGTKAVDDAAYYGIHTERARENFPVTSRPVDGRLVKNLILVKEACANANAETGRLAADKHRMIVGACEAILDDFDRFASELRTPAIQGGAGTSTNMNANEVIANLAAEMAGAKKGTYELIHPNDDVNMAQSTNDVYPTAGHMALVEYATDLLDQLEKTASSFLKLAHEHRFSLKMGRTQLEDAVPTTFGKEFHAYYRVLMRDYKRIEAASASLLEVPLGGTAIGTSICATQEYCDAVVPELRRLSGMPLTQAEDLSDAVQNTDCYVALSSAYKNLATDLIKITNDLRLLGSGPQAGLHELELPKVQAGSSIMPGKVNPVIPEVCAQAAFQVVGNDAAIALASSSGQLELNAFEPVMFDDLFEDASLLRGALLTLKKNCLDHLKVNEQRCAEMAAHSAGLATALSPTIGYRAAAKIAQEAVATGESIEVLLKEKINIPDSKIKELLNPQNLLQPANSSVKLETATMLKR</sequence>
<dbReference type="OrthoDB" id="9802809at2"/>
<dbReference type="InterPro" id="IPR022761">
    <property type="entry name" value="Fumarate_lyase_N"/>
</dbReference>
<accession>A0A1I2QVM3</accession>
<dbReference type="NCBIfam" id="NF008909">
    <property type="entry name" value="PRK12273.1"/>
    <property type="match status" value="1"/>
</dbReference>
<evidence type="ECO:0000259" key="2">
    <source>
        <dbReference type="Pfam" id="PF00206"/>
    </source>
</evidence>
<dbReference type="FunFam" id="1.20.200.10:FF:000001">
    <property type="entry name" value="Fumarate hydratase, mitochondrial"/>
    <property type="match status" value="1"/>
</dbReference>
<evidence type="ECO:0000313" key="4">
    <source>
        <dbReference type="EMBL" id="SFG32070.1"/>
    </source>
</evidence>
<keyword evidence="1 4" id="KW-0456">Lyase</keyword>
<dbReference type="GO" id="GO:0005829">
    <property type="term" value="C:cytosol"/>
    <property type="evidence" value="ECO:0007669"/>
    <property type="project" value="TreeGrafter"/>
</dbReference>
<dbReference type="SUPFAM" id="SSF48557">
    <property type="entry name" value="L-aspartase-like"/>
    <property type="match status" value="1"/>
</dbReference>
<dbReference type="Gene3D" id="1.10.40.30">
    <property type="entry name" value="Fumarase/aspartase (C-terminal domain)"/>
    <property type="match status" value="1"/>
</dbReference>
<dbReference type="RefSeq" id="WP_046921911.1">
    <property type="nucleotide sequence ID" value="NZ_AYYL01000005.1"/>
</dbReference>
<organism evidence="4 5">
    <name type="scientific">Ligilactobacillus ruminis DSM 20403 = NBRC 102161</name>
    <dbReference type="NCBI Taxonomy" id="1423798"/>
    <lineage>
        <taxon>Bacteria</taxon>
        <taxon>Bacillati</taxon>
        <taxon>Bacillota</taxon>
        <taxon>Bacilli</taxon>
        <taxon>Lactobacillales</taxon>
        <taxon>Lactobacillaceae</taxon>
        <taxon>Ligilactobacillus</taxon>
    </lineage>
</organism>
<dbReference type="InterPro" id="IPR020557">
    <property type="entry name" value="Fumarate_lyase_CS"/>
</dbReference>
<dbReference type="GO" id="GO:0006531">
    <property type="term" value="P:aspartate metabolic process"/>
    <property type="evidence" value="ECO:0007669"/>
    <property type="project" value="TreeGrafter"/>
</dbReference>
<dbReference type="GO" id="GO:0006099">
    <property type="term" value="P:tricarboxylic acid cycle"/>
    <property type="evidence" value="ECO:0007669"/>
    <property type="project" value="InterPro"/>
</dbReference>
<dbReference type="Gene3D" id="1.10.275.10">
    <property type="entry name" value="Fumarase/aspartase (N-terminal domain)"/>
    <property type="match status" value="1"/>
</dbReference>
<dbReference type="AlphaFoldDB" id="A0A1I2QVM3"/>
<proteinExistence type="predicted"/>
<dbReference type="Proteomes" id="UP000182635">
    <property type="component" value="Unassembled WGS sequence"/>
</dbReference>
<name>A0A1I2QVM3_9LACO</name>